<dbReference type="InterPro" id="IPR010985">
    <property type="entry name" value="Ribbon_hlx_hlx"/>
</dbReference>
<dbReference type="SUPFAM" id="SSF81935">
    <property type="entry name" value="N-terminal domain of bifunctional PutA protein"/>
    <property type="match status" value="1"/>
</dbReference>
<dbReference type="FunFam" id="1.20.5.460:FF:000001">
    <property type="entry name" value="Bifunctional protein PutA"/>
    <property type="match status" value="1"/>
</dbReference>
<feature type="domain" description="Proline utilization A proline dehydrogenase N-terminal" evidence="23">
    <location>
        <begin position="96"/>
        <end position="144"/>
    </location>
</feature>
<dbReference type="Gene3D" id="3.40.605.10">
    <property type="entry name" value="Aldehyde Dehydrogenase, Chain A, domain 1"/>
    <property type="match status" value="1"/>
</dbReference>
<dbReference type="InterPro" id="IPR015590">
    <property type="entry name" value="Aldehyde_DH_dom"/>
</dbReference>
<feature type="domain" description="PutA RHH" evidence="24">
    <location>
        <begin position="11"/>
        <end position="42"/>
    </location>
</feature>
<evidence type="ECO:0000259" key="21">
    <source>
        <dbReference type="Pfam" id="PF01619"/>
    </source>
</evidence>
<evidence type="ECO:0000256" key="13">
    <source>
        <dbReference type="ARBA" id="ARBA00023268"/>
    </source>
</evidence>
<evidence type="ECO:0000256" key="5">
    <source>
        <dbReference type="ARBA" id="ARBA00022630"/>
    </source>
</evidence>
<evidence type="ECO:0000256" key="9">
    <source>
        <dbReference type="ARBA" id="ARBA00023027"/>
    </source>
</evidence>
<dbReference type="GO" id="GO:0009898">
    <property type="term" value="C:cytoplasmic side of plasma membrane"/>
    <property type="evidence" value="ECO:0007669"/>
    <property type="project" value="TreeGrafter"/>
</dbReference>
<comment type="catalytic activity">
    <reaction evidence="15 18">
        <text>L-proline + a quinone = (S)-1-pyrroline-5-carboxylate + a quinol + H(+)</text>
        <dbReference type="Rhea" id="RHEA:23784"/>
        <dbReference type="ChEBI" id="CHEBI:15378"/>
        <dbReference type="ChEBI" id="CHEBI:17388"/>
        <dbReference type="ChEBI" id="CHEBI:24646"/>
        <dbReference type="ChEBI" id="CHEBI:60039"/>
        <dbReference type="ChEBI" id="CHEBI:132124"/>
        <dbReference type="EC" id="1.5.5.2"/>
    </reaction>
</comment>
<dbReference type="Pfam" id="PF21775">
    <property type="entry name" value="PutA_1st"/>
    <property type="match status" value="1"/>
</dbReference>
<dbReference type="InterPro" id="IPR016161">
    <property type="entry name" value="Ald_DH/histidinol_DH"/>
</dbReference>
<dbReference type="NCBIfam" id="NF008869">
    <property type="entry name" value="PRK11904.1"/>
    <property type="match status" value="1"/>
</dbReference>
<evidence type="ECO:0000256" key="18">
    <source>
        <dbReference type="PIRNR" id="PIRNR000197"/>
    </source>
</evidence>
<dbReference type="EC" id="1.5.5.2" evidence="18"/>
<dbReference type="NCBIfam" id="NF008772">
    <property type="entry name" value="PRK11809.1"/>
    <property type="match status" value="1"/>
</dbReference>
<dbReference type="CDD" id="cd22233">
    <property type="entry name" value="RHH_CopAso-like"/>
    <property type="match status" value="1"/>
</dbReference>
<feature type="domain" description="Proline dehydrogenase" evidence="21">
    <location>
        <begin position="273"/>
        <end position="573"/>
    </location>
</feature>
<dbReference type="InterPro" id="IPR005933">
    <property type="entry name" value="PutA_C"/>
</dbReference>
<comment type="cofactor">
    <cofactor evidence="1 18">
        <name>FAD</name>
        <dbReference type="ChEBI" id="CHEBI:57692"/>
    </cofactor>
</comment>
<evidence type="ECO:0000256" key="8">
    <source>
        <dbReference type="ARBA" id="ARBA00023015"/>
    </source>
</evidence>
<dbReference type="Gene3D" id="1.20.5.460">
    <property type="entry name" value="Single helix bin"/>
    <property type="match status" value="1"/>
</dbReference>
<dbReference type="RefSeq" id="WP_349279379.1">
    <property type="nucleotide sequence ID" value="NZ_CBCSCU010000005.1"/>
</dbReference>
<dbReference type="GO" id="GO:0003677">
    <property type="term" value="F:DNA binding"/>
    <property type="evidence" value="ECO:0007669"/>
    <property type="project" value="UniProtKB-KW"/>
</dbReference>
<keyword evidence="7 18" id="KW-0560">Oxidoreductase</keyword>
<sequence>MSTVTLGLKVDEALRARIREAAAQQGRAPHWLIKQAVLQYVESIERGLLPQGATLGATNGVQTAGLDDADQPLLPASATLSAQPFLDWAQNVLPQTSLRAAVTAAWHRPEEECLPMLVQLAHTSDATQRAAIENIATQLVKGLRGKKDAGGVEALVQEFSLSSQEGVALMCLAEALLRIPDNATRDALIRDKISRGDWHAHLGNSPSMFVNAAVWGLMLTGKLTATSSEKSLGSSLTRLIGKGGEPLIRQGVHRAMKLMGEQFVTGQTISEALANSRALEKAGFRYSYDMLGEAAATEQDAERYLASYEQAIHAIGKASHGRGIHEGPGISVKLSALHPRYSRAQRDRVMDELLPRLLKLTLLARRYDIGLNIDAEEADRLELSLDLLESLCFDPALRGWNGIGFVVQAYQKRCPYVIDYLIDLARRSSHRLMVRLVKGAYWDSEIKRAQLDGLDGYPVFTRKVHTDVSYLACARKLLAAPDAVYPQFATHNAQTVASIYHMAGGNYYSGQYEFQCLHGMGEPLYEQVTGSAADGKLARPCRIYAPVGTHETLLAYLVRRLLENGANTSFVNRIGDASVPVAELVVDPVAEVRQIALETGRLGAPHPKIALPRQLFADLGAQSRLNSAGLNLAHEQQLASLAAGLLRSTQVTYAAAASVADVSSFDPDKAVADGWQPVLNPADTRDQVGWVRPATAQEVEQAVSRAARAAQIWQGTPPQERAACLNRAADLLEQRTQSLLGLIVREAGKSLPNAIAEVREAVDFLRYYAAQVEATFDNDSHRPLGVVLCISPWNFPLAIFAGQVAAALASGNCALAKPAEQTPLVAGVIVNILHEAGVPQDAVQLVPGAGDSVGAALVADRQVAGVMFTGSTEVSRLIAQTLAQRLSPQGRPIALIAETGGQNALVADSSALAEQLVGDVLASSFDSAGQRCSALRLLCIQEDGAERVVNMIKEAMREWVMGNPDRMHTDVGPVIDEDARVQIEQHIAAMQAEGQSVTRMARDESAGQGHFVMPALIEIDSIKRLKREVFGPVLHVLRYRREQLGEVLDAINATGYGLTFGVHSRIDETIAQVTQKVQAGNIYVNRNVIGAVVGVQPFGGMGLSGTGPKAGGPLYLYRLLQAGQSQGNLALAALPAMPVSRMSAPAIGRDPADVPALKALQSLGAALQGPQFAALAGWQGSGDAARAVAACDAYRTSSVLGQLFTLPGPTGESNRYQLLPRGAVWAAPQTALGLVHHVAAALASGNPCWLETPAPHSAVAQALAALPPEARGFVESRSAAQLLGETQLSAMLFEGDGDALQALLPRVAQRPGALVRIENLTPAQLADGALYDVSALMHEQSISTNTAAAGGNAQLMTMG</sequence>
<organism evidence="25">
    <name type="scientific">Polaromonas hydrogenivorans</name>
    <dbReference type="NCBI Taxonomy" id="335476"/>
    <lineage>
        <taxon>Bacteria</taxon>
        <taxon>Pseudomonadati</taxon>
        <taxon>Pseudomonadota</taxon>
        <taxon>Betaproteobacteria</taxon>
        <taxon>Burkholderiales</taxon>
        <taxon>Comamonadaceae</taxon>
        <taxon>Polaromonas</taxon>
    </lineage>
</organism>
<dbReference type="InterPro" id="IPR048798">
    <property type="entry name" value="PutA_RHH"/>
</dbReference>
<dbReference type="InterPro" id="IPR016160">
    <property type="entry name" value="Ald_DH_CS_CYS"/>
</dbReference>
<dbReference type="Gene3D" id="1.20.5.550">
    <property type="entry name" value="Single Helix bin"/>
    <property type="match status" value="1"/>
</dbReference>
<dbReference type="InterPro" id="IPR041349">
    <property type="entry name" value="PRODH"/>
</dbReference>
<feature type="domain" description="Proline dehydrogenase PutA" evidence="22">
    <location>
        <begin position="152"/>
        <end position="263"/>
    </location>
</feature>
<dbReference type="SUPFAM" id="SSF53720">
    <property type="entry name" value="ALDH-like"/>
    <property type="match status" value="1"/>
</dbReference>
<dbReference type="FunFam" id="3.20.20.220:FF:000004">
    <property type="entry name" value="Bifunctional protein PutA"/>
    <property type="match status" value="1"/>
</dbReference>
<dbReference type="PIRSF" id="PIRSF000197">
    <property type="entry name" value="Bifunct_PutA"/>
    <property type="match status" value="1"/>
</dbReference>
<evidence type="ECO:0000256" key="12">
    <source>
        <dbReference type="ARBA" id="ARBA00023163"/>
    </source>
</evidence>
<dbReference type="Pfam" id="PF01619">
    <property type="entry name" value="Pro_dh"/>
    <property type="match status" value="1"/>
</dbReference>
<feature type="active site" evidence="19">
    <location>
        <position position="932"/>
    </location>
</feature>
<keyword evidence="5 18" id="KW-0285">Flavoprotein</keyword>
<keyword evidence="12 18" id="KW-0804">Transcription</keyword>
<keyword evidence="4 18" id="KW-0678">Repressor</keyword>
<evidence type="ECO:0000256" key="17">
    <source>
        <dbReference type="ARBA" id="ARBA00060911"/>
    </source>
</evidence>
<dbReference type="InterPro" id="IPR024082">
    <property type="entry name" value="PRODH_PutA_dom_II"/>
</dbReference>
<dbReference type="InterPro" id="IPR016162">
    <property type="entry name" value="Ald_DH_N"/>
</dbReference>
<dbReference type="InterPro" id="IPR025703">
    <property type="entry name" value="Bifunct_PutA"/>
</dbReference>
<feature type="active site" evidence="19">
    <location>
        <position position="898"/>
    </location>
</feature>
<evidence type="ECO:0000256" key="2">
    <source>
        <dbReference type="ARBA" id="ARBA00004739"/>
    </source>
</evidence>
<evidence type="ECO:0000259" key="24">
    <source>
        <dbReference type="Pfam" id="PF21775"/>
    </source>
</evidence>
<evidence type="ECO:0000256" key="7">
    <source>
        <dbReference type="ARBA" id="ARBA00023002"/>
    </source>
</evidence>
<keyword evidence="13" id="KW-0511">Multifunctional enzyme</keyword>
<dbReference type="PANTHER" id="PTHR42862">
    <property type="entry name" value="DELTA-1-PYRROLINE-5-CARBOXYLATE DEHYDROGENASE 1, ISOFORM A-RELATED"/>
    <property type="match status" value="1"/>
</dbReference>
<dbReference type="InterPro" id="IPR002872">
    <property type="entry name" value="Proline_DH_dom"/>
</dbReference>
<dbReference type="CDD" id="cd07125">
    <property type="entry name" value="ALDH_PutA-P5CDH"/>
    <property type="match status" value="1"/>
</dbReference>
<comment type="function">
    <text evidence="18">Oxidizes proline to glutamate for use as a carbon and nitrogen source.</text>
</comment>
<reference evidence="25" key="1">
    <citation type="submission" date="2024-05" db="EMBL/GenBank/DDBJ databases">
        <authorList>
            <person name="Bunk B."/>
            <person name="Swiderski J."/>
            <person name="Sproer C."/>
            <person name="Thiel V."/>
        </authorList>
    </citation>
    <scope>NUCLEOTIDE SEQUENCE</scope>
    <source>
        <strain evidence="25">DSM 17735</strain>
    </source>
</reference>
<dbReference type="InterPro" id="IPR024090">
    <property type="entry name" value="PRODH_PutA_dom_I"/>
</dbReference>
<dbReference type="PANTHER" id="PTHR42862:SF1">
    <property type="entry name" value="DELTA-1-PYRROLINE-5-CARBOXYLATE DEHYDROGENASE 2, ISOFORM A-RELATED"/>
    <property type="match status" value="1"/>
</dbReference>
<dbReference type="FunFam" id="3.40.309.10:FF:000005">
    <property type="entry name" value="1-pyrroline-5-carboxylate dehydrogenase 1"/>
    <property type="match status" value="1"/>
</dbReference>
<evidence type="ECO:0000259" key="23">
    <source>
        <dbReference type="Pfam" id="PF18327"/>
    </source>
</evidence>
<dbReference type="Pfam" id="PF14850">
    <property type="entry name" value="Pro_dh-DNA_bdg"/>
    <property type="match status" value="1"/>
</dbReference>
<dbReference type="Gene3D" id="3.40.309.10">
    <property type="entry name" value="Aldehyde Dehydrogenase, Chain A, domain 2"/>
    <property type="match status" value="1"/>
</dbReference>
<keyword evidence="10 18" id="KW-0642">Proline metabolism</keyword>
<evidence type="ECO:0000256" key="3">
    <source>
        <dbReference type="ARBA" id="ARBA00004786"/>
    </source>
</evidence>
<feature type="domain" description="Aldehyde dehydrogenase" evidence="20">
    <location>
        <begin position="677"/>
        <end position="1116"/>
    </location>
</feature>
<evidence type="ECO:0000313" key="25">
    <source>
        <dbReference type="EMBL" id="XBP70199.1"/>
    </source>
</evidence>
<accession>A0AAU7LRD1</accession>
<evidence type="ECO:0000256" key="15">
    <source>
        <dbReference type="ARBA" id="ARBA00048779"/>
    </source>
</evidence>
<keyword evidence="9 18" id="KW-0520">NAD</keyword>
<dbReference type="NCBIfam" id="TIGR01238">
    <property type="entry name" value="D1pyr5carbox3"/>
    <property type="match status" value="1"/>
</dbReference>
<dbReference type="EMBL" id="CP157675">
    <property type="protein sequence ID" value="XBP70199.1"/>
    <property type="molecule type" value="Genomic_DNA"/>
</dbReference>
<evidence type="ECO:0000256" key="10">
    <source>
        <dbReference type="ARBA" id="ARBA00023062"/>
    </source>
</evidence>
<evidence type="ECO:0000256" key="16">
    <source>
        <dbReference type="ARBA" id="ARBA00060889"/>
    </source>
</evidence>
<comment type="catalytic activity">
    <reaction evidence="14 18">
        <text>L-glutamate 5-semialdehyde + NAD(+) + H2O = L-glutamate + NADH + 2 H(+)</text>
        <dbReference type="Rhea" id="RHEA:30235"/>
        <dbReference type="ChEBI" id="CHEBI:15377"/>
        <dbReference type="ChEBI" id="CHEBI:15378"/>
        <dbReference type="ChEBI" id="CHEBI:29985"/>
        <dbReference type="ChEBI" id="CHEBI:57540"/>
        <dbReference type="ChEBI" id="CHEBI:57945"/>
        <dbReference type="ChEBI" id="CHEBI:58066"/>
        <dbReference type="EC" id="1.2.1.88"/>
    </reaction>
</comment>
<protein>
    <recommendedName>
        <fullName evidence="18">Bifunctional protein PutA</fullName>
    </recommendedName>
    <domain>
        <recommendedName>
            <fullName evidence="18">Proline dehydrogenase</fullName>
            <ecNumber evidence="18">1.5.5.2</ecNumber>
        </recommendedName>
        <alternativeName>
            <fullName evidence="18">Proline oxidase</fullName>
        </alternativeName>
    </domain>
    <domain>
        <recommendedName>
            <fullName evidence="18">Delta-1-pyrroline-5-carboxylate dehydrogenase</fullName>
            <shortName evidence="18">P5C dehydrogenase</shortName>
            <ecNumber evidence="18">1.2.1.88</ecNumber>
        </recommendedName>
        <alternativeName>
            <fullName evidence="18">L-glutamate gamma-semialdehyde dehydrogenase</fullName>
        </alternativeName>
    </domain>
</protein>
<evidence type="ECO:0000259" key="22">
    <source>
        <dbReference type="Pfam" id="PF14850"/>
    </source>
</evidence>
<dbReference type="InterPro" id="IPR050485">
    <property type="entry name" value="Proline_metab_enzyme"/>
</dbReference>
<dbReference type="PROSITE" id="PS00070">
    <property type="entry name" value="ALDEHYDE_DEHYDR_CYS"/>
    <property type="match status" value="1"/>
</dbReference>
<dbReference type="Pfam" id="PF18327">
    <property type="entry name" value="PRODH"/>
    <property type="match status" value="1"/>
</dbReference>
<dbReference type="GO" id="GO:0003700">
    <property type="term" value="F:DNA-binding transcription factor activity"/>
    <property type="evidence" value="ECO:0007669"/>
    <property type="project" value="InterPro"/>
</dbReference>
<dbReference type="GO" id="GO:0003842">
    <property type="term" value="F:L-glutamate gamma-semialdehyde dehydrogenase activity"/>
    <property type="evidence" value="ECO:0007669"/>
    <property type="project" value="UniProtKB-UniRule"/>
</dbReference>
<gene>
    <name evidence="25" type="primary">putA</name>
    <name evidence="25" type="ORF">ABLV49_20425</name>
</gene>
<dbReference type="SUPFAM" id="SSF47598">
    <property type="entry name" value="Ribbon-helix-helix"/>
    <property type="match status" value="1"/>
</dbReference>
<dbReference type="Gene3D" id="1.10.1220.10">
    <property type="entry name" value="Met repressor-like"/>
    <property type="match status" value="1"/>
</dbReference>
<evidence type="ECO:0000256" key="1">
    <source>
        <dbReference type="ARBA" id="ARBA00001974"/>
    </source>
</evidence>
<keyword evidence="6 18" id="KW-0274">FAD</keyword>
<dbReference type="GO" id="GO:0004657">
    <property type="term" value="F:proline dehydrogenase activity"/>
    <property type="evidence" value="ECO:0007669"/>
    <property type="project" value="UniProtKB-UniRule"/>
</dbReference>
<dbReference type="GO" id="GO:0010133">
    <property type="term" value="P:L-proline catabolic process to L-glutamate"/>
    <property type="evidence" value="ECO:0007669"/>
    <property type="project" value="UniProtKB-UniRule"/>
</dbReference>
<dbReference type="InterPro" id="IPR016163">
    <property type="entry name" value="Ald_DH_C"/>
</dbReference>
<comment type="pathway">
    <text evidence="2 18">Amino-acid degradation; L-proline degradation into L-glutamate; L-glutamate from L-proline: step 1/2.</text>
</comment>
<keyword evidence="11 18" id="KW-0238">DNA-binding</keyword>
<dbReference type="Gene3D" id="3.20.20.220">
    <property type="match status" value="1"/>
</dbReference>
<comment type="similarity">
    <text evidence="17 18">In the C-terminal section; belongs to the aldehyde dehydrogenase family.</text>
</comment>
<evidence type="ECO:0000256" key="19">
    <source>
        <dbReference type="PIRSR" id="PIRSR000197-1"/>
    </source>
</evidence>
<dbReference type="SUPFAM" id="SSF51730">
    <property type="entry name" value="FAD-linked oxidoreductase"/>
    <property type="match status" value="1"/>
</dbReference>
<dbReference type="Pfam" id="PF00171">
    <property type="entry name" value="Aldedh"/>
    <property type="match status" value="1"/>
</dbReference>
<dbReference type="InterPro" id="IPR029041">
    <property type="entry name" value="FAD-linked_oxidoreductase-like"/>
</dbReference>
<evidence type="ECO:0000256" key="6">
    <source>
        <dbReference type="ARBA" id="ARBA00022827"/>
    </source>
</evidence>
<name>A0AAU7LRD1_9BURK</name>
<dbReference type="InterPro" id="IPR024089">
    <property type="entry name" value="PRODH_PutA_dom_I/II"/>
</dbReference>
<evidence type="ECO:0000256" key="14">
    <source>
        <dbReference type="ARBA" id="ARBA00048142"/>
    </source>
</evidence>
<proteinExistence type="inferred from homology"/>
<dbReference type="InterPro" id="IPR013321">
    <property type="entry name" value="Arc_rbn_hlx_hlx"/>
</dbReference>
<evidence type="ECO:0000256" key="11">
    <source>
        <dbReference type="ARBA" id="ARBA00023125"/>
    </source>
</evidence>
<evidence type="ECO:0000256" key="4">
    <source>
        <dbReference type="ARBA" id="ARBA00022491"/>
    </source>
</evidence>
<dbReference type="EC" id="1.2.1.88" evidence="18"/>
<comment type="similarity">
    <text evidence="16 18">In the N-terminal section; belongs to the proline dehydrogenase family.</text>
</comment>
<keyword evidence="8 18" id="KW-0805">Transcription regulation</keyword>
<comment type="pathway">
    <text evidence="3 18">Amino-acid degradation; L-proline degradation into L-glutamate; L-glutamate from L-proline: step 2/2.</text>
</comment>
<evidence type="ECO:0000259" key="20">
    <source>
        <dbReference type="Pfam" id="PF00171"/>
    </source>
</evidence>